<dbReference type="GO" id="GO:0005829">
    <property type="term" value="C:cytosol"/>
    <property type="evidence" value="ECO:0007669"/>
    <property type="project" value="TreeGrafter"/>
</dbReference>
<reference evidence="5 6" key="1">
    <citation type="submission" date="2014-07" db="EMBL/GenBank/DDBJ databases">
        <title>Unique and conserved regions in Vibrio harveyi and related species in comparison with the shrimp pathogen Vibrio harveyi CAIM 1792.</title>
        <authorList>
            <person name="Espinoza-Valles I."/>
            <person name="Vora G."/>
            <person name="Leekitcharoenphon P."/>
            <person name="Ussery D."/>
            <person name="Hoj L."/>
            <person name="Gomez-Gil B."/>
        </authorList>
    </citation>
    <scope>NUCLEOTIDE SEQUENCE [LARGE SCALE GENOMIC DNA]</scope>
    <source>
        <strain evidence="6">CAIM 1854 / LMG 25443</strain>
    </source>
</reference>
<keyword evidence="1" id="KW-0805">Transcription regulation</keyword>
<dbReference type="Pfam" id="PF12625">
    <property type="entry name" value="Arabinose_bd"/>
    <property type="match status" value="1"/>
</dbReference>
<feature type="domain" description="HTH araC/xylS-type" evidence="4">
    <location>
        <begin position="232"/>
        <end position="330"/>
    </location>
</feature>
<evidence type="ECO:0000313" key="5">
    <source>
        <dbReference type="EMBL" id="KIF53729.1"/>
    </source>
</evidence>
<dbReference type="PROSITE" id="PS01124">
    <property type="entry name" value="HTH_ARAC_FAMILY_2"/>
    <property type="match status" value="1"/>
</dbReference>
<keyword evidence="3" id="KW-0804">Transcription</keyword>
<dbReference type="PATRIC" id="fig|1229493.5.peg.506"/>
<dbReference type="PANTHER" id="PTHR47894">
    <property type="entry name" value="HTH-TYPE TRANSCRIPTIONAL REGULATOR GADX"/>
    <property type="match status" value="1"/>
</dbReference>
<dbReference type="SUPFAM" id="SSF46689">
    <property type="entry name" value="Homeodomain-like"/>
    <property type="match status" value="1"/>
</dbReference>
<dbReference type="InterPro" id="IPR032687">
    <property type="entry name" value="AraC-type_N"/>
</dbReference>
<organism evidence="5 6">
    <name type="scientific">Vibrio owensii CAIM 1854 = LMG 25443</name>
    <dbReference type="NCBI Taxonomy" id="1229493"/>
    <lineage>
        <taxon>Bacteria</taxon>
        <taxon>Pseudomonadati</taxon>
        <taxon>Pseudomonadota</taxon>
        <taxon>Gammaproteobacteria</taxon>
        <taxon>Vibrionales</taxon>
        <taxon>Vibrionaceae</taxon>
        <taxon>Vibrio</taxon>
    </lineage>
</organism>
<accession>A0A0C1ZCF2</accession>
<gene>
    <name evidence="5" type="ORF">H735_07100</name>
</gene>
<dbReference type="SMART" id="SM00342">
    <property type="entry name" value="HTH_ARAC"/>
    <property type="match status" value="1"/>
</dbReference>
<comment type="caution">
    <text evidence="5">The sequence shown here is derived from an EMBL/GenBank/DDBJ whole genome shotgun (WGS) entry which is preliminary data.</text>
</comment>
<dbReference type="RefSeq" id="WP_020194079.1">
    <property type="nucleotide sequence ID" value="NZ_BAOH01000003.1"/>
</dbReference>
<dbReference type="EMBL" id="JPRD01000012">
    <property type="protein sequence ID" value="KIF53729.1"/>
    <property type="molecule type" value="Genomic_DNA"/>
</dbReference>
<dbReference type="Pfam" id="PF12833">
    <property type="entry name" value="HTH_18"/>
    <property type="match status" value="1"/>
</dbReference>
<dbReference type="AlphaFoldDB" id="A0A0C1ZCF2"/>
<evidence type="ECO:0000313" key="6">
    <source>
        <dbReference type="Proteomes" id="UP000031586"/>
    </source>
</evidence>
<evidence type="ECO:0000256" key="2">
    <source>
        <dbReference type="ARBA" id="ARBA00023125"/>
    </source>
</evidence>
<evidence type="ECO:0000256" key="3">
    <source>
        <dbReference type="ARBA" id="ARBA00023163"/>
    </source>
</evidence>
<dbReference type="GO" id="GO:0003700">
    <property type="term" value="F:DNA-binding transcription factor activity"/>
    <property type="evidence" value="ECO:0007669"/>
    <property type="project" value="InterPro"/>
</dbReference>
<proteinExistence type="predicted"/>
<protein>
    <submittedName>
        <fullName evidence="5">AraC family transcriptional regulator</fullName>
    </submittedName>
</protein>
<dbReference type="InterPro" id="IPR009057">
    <property type="entry name" value="Homeodomain-like_sf"/>
</dbReference>
<dbReference type="Gene3D" id="1.10.10.60">
    <property type="entry name" value="Homeodomain-like"/>
    <property type="match status" value="1"/>
</dbReference>
<evidence type="ECO:0000256" key="1">
    <source>
        <dbReference type="ARBA" id="ARBA00023015"/>
    </source>
</evidence>
<dbReference type="GO" id="GO:0000976">
    <property type="term" value="F:transcription cis-regulatory region binding"/>
    <property type="evidence" value="ECO:0007669"/>
    <property type="project" value="TreeGrafter"/>
</dbReference>
<dbReference type="Proteomes" id="UP000031586">
    <property type="component" value="Unassembled WGS sequence"/>
</dbReference>
<keyword evidence="2" id="KW-0238">DNA-binding</keyword>
<dbReference type="InterPro" id="IPR018060">
    <property type="entry name" value="HTH_AraC"/>
</dbReference>
<dbReference type="PANTHER" id="PTHR47894:SF1">
    <property type="entry name" value="HTH-TYPE TRANSCRIPTIONAL REGULATOR VQSM"/>
    <property type="match status" value="1"/>
</dbReference>
<name>A0A0C1ZCF2_9VIBR</name>
<sequence>MIKRASQFTVSQSWKVLLNDMDIDPQLVLAYAKLPADLFNREKATLSPNEYFQLWVGVEQASGEREIPLLLAEHMSVEGFDAPIFAAICSPNLNTALKRIQQYKPLIGPMVMTLDVSEKETKLSISCYGQRQALPKSLALTEVVFFTQLARLATRKRIQPLQVTLPELPNNLEEYQAYFGCPLVKGDSVEVRFKAEDAVHPFVTSNAQMWGFFEQGLNQKLKDLDASASTVERVRAVLVESLPAGNSAIEMVADKLAMSKRTLQRKLTAEAESYQSVLQMVRAELADHYLEKSQMSLGEISFLLGFQEANSFIRAYSAWKGISPGYYRDQCH</sequence>
<evidence type="ECO:0000259" key="4">
    <source>
        <dbReference type="PROSITE" id="PS01124"/>
    </source>
</evidence>